<organism evidence="3 4">
    <name type="scientific">Oikopleura dioica</name>
    <name type="common">Tunicate</name>
    <dbReference type="NCBI Taxonomy" id="34765"/>
    <lineage>
        <taxon>Eukaryota</taxon>
        <taxon>Metazoa</taxon>
        <taxon>Chordata</taxon>
        <taxon>Tunicata</taxon>
        <taxon>Appendicularia</taxon>
        <taxon>Copelata</taxon>
        <taxon>Oikopleuridae</taxon>
        <taxon>Oikopleura</taxon>
    </lineage>
</organism>
<evidence type="ECO:0000313" key="4">
    <source>
        <dbReference type="Proteomes" id="UP001158576"/>
    </source>
</evidence>
<dbReference type="Pfam" id="PF12348">
    <property type="entry name" value="CLASP_N"/>
    <property type="match status" value="1"/>
</dbReference>
<dbReference type="PANTHER" id="PTHR21567:SF87">
    <property type="entry name" value="CRESCERIN-LIKE PROTEIN CHE-12"/>
    <property type="match status" value="1"/>
</dbReference>
<dbReference type="SUPFAM" id="SSF48371">
    <property type="entry name" value="ARM repeat"/>
    <property type="match status" value="1"/>
</dbReference>
<feature type="domain" description="CLASP N-terminal" evidence="2">
    <location>
        <begin position="844"/>
        <end position="1020"/>
    </location>
</feature>
<feature type="region of interest" description="Disordered" evidence="1">
    <location>
        <begin position="504"/>
        <end position="703"/>
    </location>
</feature>
<dbReference type="EMBL" id="OU015566">
    <property type="protein sequence ID" value="CAG5108671.1"/>
    <property type="molecule type" value="Genomic_DNA"/>
</dbReference>
<evidence type="ECO:0000256" key="1">
    <source>
        <dbReference type="SAM" id="MobiDB-lite"/>
    </source>
</evidence>
<evidence type="ECO:0000313" key="3">
    <source>
        <dbReference type="EMBL" id="CAG5108671.1"/>
    </source>
</evidence>
<feature type="compositionally biased region" description="Polar residues" evidence="1">
    <location>
        <begin position="661"/>
        <end position="677"/>
    </location>
</feature>
<proteinExistence type="predicted"/>
<feature type="region of interest" description="Disordered" evidence="1">
    <location>
        <begin position="1"/>
        <end position="62"/>
    </location>
</feature>
<feature type="compositionally biased region" description="Basic and acidic residues" evidence="1">
    <location>
        <begin position="9"/>
        <end position="24"/>
    </location>
</feature>
<sequence>METFLHVNGKGEFDRQLRKAESELRPPPPKSPPSHRRSVQNTPPPPKEPSRQSSATSSPEPSPYDHLFQQLQVFELGVHTEMNLKATKQILKLARNREIPPKLILKFAKVLCSHVHYECKRSGGELLFLLAENIGELIPDFVDVVVGVLEEKNRELKILHYTALTAASRSAGTTDLVDILIRKMKVPGTTSKQKAEVGNALTMLLLTYPLDSIAVQVCQGIMPLLLSNSPKVRHAGVELCAAIASVLHESELEPLRKVLTSYDIRNHGQSISGEIYARIARKNPPEVDSFGLLVYGERPRNVRESTDLNLTGPRKGSAGRARSHFPQDFYQDPNTRPKNGWMTSEEERKEKENNNYQKFQALSAASSSSSMQNDSSLSSSMPASFFKNNLPHKRPSSNEVDSNTLKPTRKPSMPRSAKPSRSNEQYREYNSNTINLSSSYAAKPTMLDPRESENSPRKLTPLSQKGVNVVTKNSMLSPEIEAQLGPMADPNNFSAHDLFSSLTYDGNSPGSVSPERPFSRPKPSSVPPTHTKSDYSGGDSSPDYTSRGKENTNSHHSRSPMSPSTQSSSLPRTPENQLDSGTDNDLARRESISHIRRSARDRRKRNRIEEQEKLSRTNTQESSLAGFAPSNNLPRTPPSGAQRSPIPNGDSSPLEAVGRALSNTSLDNSSVTRSLFSENKDPGSNRYKPAKKTSKAKLNSSFGGSIAGVGYADKFQKELDNRPIKPGETVSESSLHQRPYGLPMPYSDENPSDLSLDSRNTLPRPPRITGKKSEPVLQHRNAIPHHRPDFNSSTDFNGSGSFGKSPRINSSGSGTGSTGGEVTPLSRPGKEFDKALAYMSDPGIEWNKHVEALSIIRSLVHFNQEILLPKVSETTQLVIKNVGNLRSKVSGLATETMRDLFRVLKKAVAPQLESAMKTLLTEAGKENAFLREKIERCLEEGVQAMVVDGLGGKMLAALAQHQKSKNTAVRTLVARYTYETIQKMSPGRALSETRDTTERVYPMMMSAVIDQSDQVRYWGKRMVALLQVHEDFERLAGKYLNNNNTAKLLEESHKVRTKGIGEKPQSARRTLSGRSNTRLPPDRQNSSPLRITSRSGPARVDDTLKDDLKAAISGTTHETKVRALNTVRNIIRAGGSLGNELKHVTDLVCKMLKSAAPNSYQEALNIAPDLIHYVSEDHVSYRNLFLAVAERVTAGAGGHNKAASKLLDDMCNNADPAALVQPLAQRIKNAATGRPKLTSKFTEILEKLGSSKMSTVQKWGPFALWEVIRDHRCRQQAKLLAEVLYDAIGDPLFDLARKEKLESDLRGMLDYR</sequence>
<feature type="compositionally biased region" description="Low complexity" evidence="1">
    <location>
        <begin position="534"/>
        <end position="545"/>
    </location>
</feature>
<feature type="region of interest" description="Disordered" evidence="1">
    <location>
        <begin position="722"/>
        <end position="828"/>
    </location>
</feature>
<dbReference type="InterPro" id="IPR024395">
    <property type="entry name" value="CLASP_N_dom"/>
</dbReference>
<feature type="region of interest" description="Disordered" evidence="1">
    <location>
        <begin position="304"/>
        <end position="466"/>
    </location>
</feature>
<feature type="compositionally biased region" description="Low complexity" evidence="1">
    <location>
        <begin position="559"/>
        <end position="574"/>
    </location>
</feature>
<dbReference type="InterPro" id="IPR011989">
    <property type="entry name" value="ARM-like"/>
</dbReference>
<keyword evidence="4" id="KW-1185">Reference proteome</keyword>
<feature type="compositionally biased region" description="Basic residues" evidence="1">
    <location>
        <begin position="594"/>
        <end position="606"/>
    </location>
</feature>
<dbReference type="Gene3D" id="1.25.10.10">
    <property type="entry name" value="Leucine-rich Repeat Variant"/>
    <property type="match status" value="3"/>
</dbReference>
<dbReference type="Proteomes" id="UP001158576">
    <property type="component" value="Chromosome 1"/>
</dbReference>
<feature type="compositionally biased region" description="Polar residues" evidence="1">
    <location>
        <begin position="419"/>
        <end position="440"/>
    </location>
</feature>
<protein>
    <submittedName>
        <fullName evidence="3">Oidioi.mRNA.OKI2018_I69.chr1.g3902.t1.cds</fullName>
    </submittedName>
</protein>
<reference evidence="3 4" key="1">
    <citation type="submission" date="2021-04" db="EMBL/GenBank/DDBJ databases">
        <authorList>
            <person name="Bliznina A."/>
        </authorList>
    </citation>
    <scope>NUCLEOTIDE SEQUENCE [LARGE SCALE GENOMIC DNA]</scope>
</reference>
<evidence type="ECO:0000259" key="2">
    <source>
        <dbReference type="Pfam" id="PF12348"/>
    </source>
</evidence>
<dbReference type="InterPro" id="IPR016024">
    <property type="entry name" value="ARM-type_fold"/>
</dbReference>
<name>A0ABN7SVA0_OIKDI</name>
<feature type="compositionally biased region" description="Polar residues" evidence="1">
    <location>
        <begin position="752"/>
        <end position="761"/>
    </location>
</feature>
<feature type="compositionally biased region" description="Polar residues" evidence="1">
    <location>
        <begin position="616"/>
        <end position="642"/>
    </location>
</feature>
<feature type="compositionally biased region" description="Polar residues" evidence="1">
    <location>
        <begin position="1067"/>
        <end position="1095"/>
    </location>
</feature>
<feature type="compositionally biased region" description="Polar residues" evidence="1">
    <location>
        <begin position="790"/>
        <end position="799"/>
    </location>
</feature>
<feature type="compositionally biased region" description="Polar residues" evidence="1">
    <location>
        <begin position="397"/>
        <end position="406"/>
    </location>
</feature>
<feature type="compositionally biased region" description="Low complexity" evidence="1">
    <location>
        <begin position="360"/>
        <end position="380"/>
    </location>
</feature>
<dbReference type="PANTHER" id="PTHR21567">
    <property type="entry name" value="CLASP"/>
    <property type="match status" value="1"/>
</dbReference>
<accession>A0ABN7SVA0</accession>
<feature type="region of interest" description="Disordered" evidence="1">
    <location>
        <begin position="1054"/>
        <end position="1102"/>
    </location>
</feature>
<gene>
    <name evidence="3" type="ORF">OKIOD_LOCUS12667</name>
</gene>